<keyword evidence="2" id="KW-1185">Reference proteome</keyword>
<protein>
    <recommendedName>
        <fullName evidence="3">Plasmid stability protein StbB</fullName>
    </recommendedName>
</protein>
<accession>A0A4R5VTH2</accession>
<name>A0A4R5VTH2_9BURK</name>
<evidence type="ECO:0008006" key="3">
    <source>
        <dbReference type="Google" id="ProtNLM"/>
    </source>
</evidence>
<evidence type="ECO:0000313" key="1">
    <source>
        <dbReference type="EMBL" id="TDK61217.1"/>
    </source>
</evidence>
<sequence>MKKVYTGITGKCGKSSLVNSLEFPRMPNATIIRVETINNSGLSGCNSEIFLKGRDLGQLETELVKVEDAIIDVGASNIESFLLSLNSEFESHQIFDYFIVPVIARASAQIEMSESITTLKTLAKMGIEPERIKVIFNRLPKDSSVSDECKPIIFLHRSSPIFTLNLDAFVYETEAYAALGSIDVAYIQMLSDQKNYRQELNKIPIDNQKARIEMVRWARAQGTTRMLEIELSNLYQILYG</sequence>
<gene>
    <name evidence="1" type="ORF">E2I14_17685</name>
</gene>
<comment type="caution">
    <text evidence="1">The sequence shown here is derived from an EMBL/GenBank/DDBJ whole genome shotgun (WGS) entry which is preliminary data.</text>
</comment>
<reference evidence="1 2" key="1">
    <citation type="submission" date="2019-03" db="EMBL/GenBank/DDBJ databases">
        <title>Sapientia aquatica gen. nov., sp. nov., isolated from a crater lake.</title>
        <authorList>
            <person name="Felfoldi T."/>
            <person name="Szabo A."/>
            <person name="Toth E."/>
            <person name="Schumann P."/>
            <person name="Keki Z."/>
            <person name="Marialigeti K."/>
            <person name="Mathe I."/>
        </authorList>
    </citation>
    <scope>NUCLEOTIDE SEQUENCE [LARGE SCALE GENOMIC DNA]</scope>
    <source>
        <strain evidence="1 2">SA-152</strain>
    </source>
</reference>
<dbReference type="AlphaFoldDB" id="A0A4R5VTH2"/>
<evidence type="ECO:0000313" key="2">
    <source>
        <dbReference type="Proteomes" id="UP000294829"/>
    </source>
</evidence>
<dbReference type="Proteomes" id="UP000294829">
    <property type="component" value="Unassembled WGS sequence"/>
</dbReference>
<dbReference type="RefSeq" id="WP_133330988.1">
    <property type="nucleotide sequence ID" value="NZ_SMYL01000014.1"/>
</dbReference>
<organism evidence="1 2">
    <name type="scientific">Sapientia aquatica</name>
    <dbReference type="NCBI Taxonomy" id="1549640"/>
    <lineage>
        <taxon>Bacteria</taxon>
        <taxon>Pseudomonadati</taxon>
        <taxon>Pseudomonadota</taxon>
        <taxon>Betaproteobacteria</taxon>
        <taxon>Burkholderiales</taxon>
        <taxon>Oxalobacteraceae</taxon>
        <taxon>Sapientia</taxon>
    </lineage>
</organism>
<dbReference type="OrthoDB" id="5877230at2"/>
<proteinExistence type="predicted"/>
<dbReference type="EMBL" id="SMYL01000014">
    <property type="protein sequence ID" value="TDK61217.1"/>
    <property type="molecule type" value="Genomic_DNA"/>
</dbReference>